<dbReference type="RefSeq" id="WP_000828640.1">
    <property type="nucleotide sequence ID" value="NZ_CP016324.1"/>
</dbReference>
<proteinExistence type="predicted"/>
<comment type="caution">
    <text evidence="1">The sequence shown here is derived from an EMBL/GenBank/DDBJ whole genome shotgun (WGS) entry which is preliminary data.</text>
</comment>
<evidence type="ECO:0000313" key="2">
    <source>
        <dbReference type="Proteomes" id="UP000003017"/>
    </source>
</evidence>
<dbReference type="Proteomes" id="UP000003017">
    <property type="component" value="Unassembled WGS sequence"/>
</dbReference>
<dbReference type="EMBL" id="AAUT02000021">
    <property type="protein sequence ID" value="KNA57994.1"/>
    <property type="molecule type" value="Genomic_DNA"/>
</dbReference>
<sequence>MKRQKNSEFAYAKGREMRLAAEKESYETTRLSSMVPFQAPFFSHDATLQSFFNKGWNSVTACEVRLHLGIDKPESGADLLSKIRRFRECLSQSQR</sequence>
<gene>
    <name evidence="1" type="ORF">VC274080_022653</name>
</gene>
<accession>A0A0K9UPF5</accession>
<dbReference type="AlphaFoldDB" id="A0A0K9UPF5"/>
<protein>
    <submittedName>
        <fullName evidence="1">Uncharacterized protein</fullName>
    </submittedName>
</protein>
<organism evidence="1 2">
    <name type="scientific">Vibrio cholerae 2740-80</name>
    <dbReference type="NCBI Taxonomy" id="412614"/>
    <lineage>
        <taxon>Bacteria</taxon>
        <taxon>Pseudomonadati</taxon>
        <taxon>Pseudomonadota</taxon>
        <taxon>Gammaproteobacteria</taxon>
        <taxon>Vibrionales</taxon>
        <taxon>Vibrionaceae</taxon>
        <taxon>Vibrio</taxon>
    </lineage>
</organism>
<reference evidence="1 2" key="2">
    <citation type="submission" date="2010-08" db="EMBL/GenBank/DDBJ databases">
        <title>The Genome Sequence of Vibrio cholerae strain 2740-80.</title>
        <authorList>
            <consortium name="The Broad Institute Genome Sequencing Platform"/>
            <person name="Colwell R."/>
            <person name="Young S.K."/>
            <person name="Zeng Q."/>
            <person name="Alvarado L."/>
            <person name="Berlin A."/>
            <person name="Chapman S."/>
            <person name="Chen Z."/>
            <person name="Freedman E."/>
            <person name="Gellesch M."/>
            <person name="Goldberg J."/>
            <person name="Griggs A."/>
            <person name="Gujja S."/>
            <person name="Heilman E."/>
            <person name="Heiman D."/>
            <person name="Howarth C."/>
            <person name="Larson L."/>
            <person name="Mehta T."/>
            <person name="Neiman D.N."/>
            <person name="Park D."/>
            <person name="Pearson M."/>
            <person name="Roberts A."/>
            <person name="Saif S."/>
            <person name="Shenoy N."/>
            <person name="Sisk P."/>
            <person name="Stolte C."/>
            <person name="Sykes S."/>
            <person name="White J."/>
            <person name="Yandava C."/>
            <person name="Borodovsky M."/>
            <person name="Heidelberg J."/>
            <person name="Haas B."/>
            <person name="Nusbaum C."/>
            <person name="Birren B."/>
        </authorList>
    </citation>
    <scope>NUCLEOTIDE SEQUENCE [LARGE SCALE GENOMIC DNA]</scope>
    <source>
        <strain evidence="1 2">2740-80</strain>
    </source>
</reference>
<name>A0A0K9UPF5_VIBCL</name>
<reference evidence="1 2" key="1">
    <citation type="submission" date="2007-01" db="EMBL/GenBank/DDBJ databases">
        <authorList>
            <person name="Kobayashi T."/>
            <person name="Suzuki M."/>
            <person name="Inoue H."/>
            <person name="Itai R.N."/>
            <person name="Takahashi M."/>
            <person name="Nakanishi H."/>
            <person name="Mori S."/>
            <person name="Nishizawa N.K."/>
        </authorList>
    </citation>
    <scope>NUCLEOTIDE SEQUENCE [LARGE SCALE GENOMIC DNA]</scope>
    <source>
        <strain evidence="1 2">2740-80</strain>
    </source>
</reference>
<evidence type="ECO:0000313" key="1">
    <source>
        <dbReference type="EMBL" id="KNA57994.1"/>
    </source>
</evidence>